<dbReference type="Pfam" id="PF07715">
    <property type="entry name" value="Plug"/>
    <property type="match status" value="1"/>
</dbReference>
<feature type="domain" description="TonB-dependent receptor plug" evidence="12">
    <location>
        <begin position="121"/>
        <end position="251"/>
    </location>
</feature>
<dbReference type="eggNOG" id="COG1629">
    <property type="taxonomic scope" value="Bacteria"/>
</dbReference>
<keyword evidence="14" id="KW-1185">Reference proteome</keyword>
<evidence type="ECO:0000256" key="8">
    <source>
        <dbReference type="PROSITE-ProRule" id="PRU01360"/>
    </source>
</evidence>
<evidence type="ECO:0000256" key="10">
    <source>
        <dbReference type="SAM" id="SignalP"/>
    </source>
</evidence>
<feature type="domain" description="TonB-dependent receptor-like beta-barrel" evidence="11">
    <location>
        <begin position="425"/>
        <end position="968"/>
    </location>
</feature>
<dbReference type="Proteomes" id="UP000028623">
    <property type="component" value="Unassembled WGS sequence"/>
</dbReference>
<evidence type="ECO:0000256" key="4">
    <source>
        <dbReference type="ARBA" id="ARBA00022692"/>
    </source>
</evidence>
<keyword evidence="3 8" id="KW-1134">Transmembrane beta strand</keyword>
<dbReference type="AlphaFoldDB" id="A0A085B9G8"/>
<keyword evidence="13" id="KW-0675">Receptor</keyword>
<dbReference type="GO" id="GO:0009279">
    <property type="term" value="C:cell outer membrane"/>
    <property type="evidence" value="ECO:0007669"/>
    <property type="project" value="UniProtKB-SubCell"/>
</dbReference>
<feature type="chain" id="PRO_5001786636" evidence="10">
    <location>
        <begin position="27"/>
        <end position="1001"/>
    </location>
</feature>
<dbReference type="Gene3D" id="2.60.40.1120">
    <property type="entry name" value="Carboxypeptidase-like, regulatory domain"/>
    <property type="match status" value="1"/>
</dbReference>
<organism evidence="13 14">
    <name type="scientific">Epilithonimonas lactis</name>
    <dbReference type="NCBI Taxonomy" id="421072"/>
    <lineage>
        <taxon>Bacteria</taxon>
        <taxon>Pseudomonadati</taxon>
        <taxon>Bacteroidota</taxon>
        <taxon>Flavobacteriia</taxon>
        <taxon>Flavobacteriales</taxon>
        <taxon>Weeksellaceae</taxon>
        <taxon>Chryseobacterium group</taxon>
        <taxon>Epilithonimonas</taxon>
    </lineage>
</organism>
<dbReference type="NCBIfam" id="TIGR04056">
    <property type="entry name" value="OMP_RagA_SusC"/>
    <property type="match status" value="1"/>
</dbReference>
<evidence type="ECO:0000259" key="11">
    <source>
        <dbReference type="Pfam" id="PF00593"/>
    </source>
</evidence>
<keyword evidence="7 8" id="KW-0998">Cell outer membrane</keyword>
<name>A0A085B9G8_9FLAO</name>
<dbReference type="Pfam" id="PF13715">
    <property type="entry name" value="CarbopepD_reg_2"/>
    <property type="match status" value="1"/>
</dbReference>
<dbReference type="Gene3D" id="2.40.170.20">
    <property type="entry name" value="TonB-dependent receptor, beta-barrel domain"/>
    <property type="match status" value="1"/>
</dbReference>
<evidence type="ECO:0000256" key="6">
    <source>
        <dbReference type="ARBA" id="ARBA00023136"/>
    </source>
</evidence>
<dbReference type="InterPro" id="IPR000531">
    <property type="entry name" value="Beta-barrel_TonB"/>
</dbReference>
<dbReference type="OrthoDB" id="9768177at2"/>
<evidence type="ECO:0000256" key="5">
    <source>
        <dbReference type="ARBA" id="ARBA00023077"/>
    </source>
</evidence>
<evidence type="ECO:0000256" key="1">
    <source>
        <dbReference type="ARBA" id="ARBA00004571"/>
    </source>
</evidence>
<dbReference type="SUPFAM" id="SSF56935">
    <property type="entry name" value="Porins"/>
    <property type="match status" value="1"/>
</dbReference>
<reference evidence="13 14" key="1">
    <citation type="submission" date="2014-07" db="EMBL/GenBank/DDBJ databases">
        <title>Epilithonimonas lactis LMG 22401 Genome.</title>
        <authorList>
            <person name="Pipes S.E."/>
            <person name="Stropko S.J."/>
        </authorList>
    </citation>
    <scope>NUCLEOTIDE SEQUENCE [LARGE SCALE GENOMIC DNA]</scope>
    <source>
        <strain evidence="13 14">LMG 24401</strain>
    </source>
</reference>
<proteinExistence type="inferred from homology"/>
<dbReference type="STRING" id="421072.SAMN04488097_3388"/>
<accession>A0A085B9G8</accession>
<evidence type="ECO:0000313" key="14">
    <source>
        <dbReference type="Proteomes" id="UP000028623"/>
    </source>
</evidence>
<dbReference type="Gene3D" id="2.170.130.10">
    <property type="entry name" value="TonB-dependent receptor, plug domain"/>
    <property type="match status" value="1"/>
</dbReference>
<dbReference type="InterPro" id="IPR023996">
    <property type="entry name" value="TonB-dep_OMP_SusC/RagA"/>
</dbReference>
<dbReference type="Pfam" id="PF00593">
    <property type="entry name" value="TonB_dep_Rec_b-barrel"/>
    <property type="match status" value="1"/>
</dbReference>
<dbReference type="InterPro" id="IPR012910">
    <property type="entry name" value="Plug_dom"/>
</dbReference>
<evidence type="ECO:0000313" key="13">
    <source>
        <dbReference type="EMBL" id="KFC19113.1"/>
    </source>
</evidence>
<dbReference type="NCBIfam" id="TIGR04057">
    <property type="entry name" value="SusC_RagA_signa"/>
    <property type="match status" value="1"/>
</dbReference>
<comment type="similarity">
    <text evidence="8 9">Belongs to the TonB-dependent receptor family.</text>
</comment>
<comment type="caution">
    <text evidence="13">The sequence shown here is derived from an EMBL/GenBank/DDBJ whole genome shotgun (WGS) entry which is preliminary data.</text>
</comment>
<dbReference type="InterPro" id="IPR037066">
    <property type="entry name" value="Plug_dom_sf"/>
</dbReference>
<comment type="subcellular location">
    <subcellularLocation>
        <location evidence="1 8">Cell outer membrane</location>
        <topology evidence="1 8">Multi-pass membrane protein</topology>
    </subcellularLocation>
</comment>
<keyword evidence="6 8" id="KW-0472">Membrane</keyword>
<keyword evidence="5 9" id="KW-0798">TonB box</keyword>
<dbReference type="InterPro" id="IPR039426">
    <property type="entry name" value="TonB-dep_rcpt-like"/>
</dbReference>
<dbReference type="RefSeq" id="WP_034978578.1">
    <property type="nucleotide sequence ID" value="NZ_FOFI01000005.1"/>
</dbReference>
<dbReference type="PROSITE" id="PS52016">
    <property type="entry name" value="TONB_DEPENDENT_REC_3"/>
    <property type="match status" value="1"/>
</dbReference>
<dbReference type="InterPro" id="IPR036942">
    <property type="entry name" value="Beta-barrel_TonB_sf"/>
</dbReference>
<keyword evidence="2 8" id="KW-0813">Transport</keyword>
<evidence type="ECO:0000256" key="2">
    <source>
        <dbReference type="ARBA" id="ARBA00022448"/>
    </source>
</evidence>
<evidence type="ECO:0000259" key="12">
    <source>
        <dbReference type="Pfam" id="PF07715"/>
    </source>
</evidence>
<evidence type="ECO:0000256" key="7">
    <source>
        <dbReference type="ARBA" id="ARBA00023237"/>
    </source>
</evidence>
<evidence type="ECO:0000256" key="3">
    <source>
        <dbReference type="ARBA" id="ARBA00022452"/>
    </source>
</evidence>
<dbReference type="InterPro" id="IPR023997">
    <property type="entry name" value="TonB-dep_OMP_SusC/RagA_CS"/>
</dbReference>
<dbReference type="EMBL" id="JPLY01000005">
    <property type="protein sequence ID" value="KFC19113.1"/>
    <property type="molecule type" value="Genomic_DNA"/>
</dbReference>
<evidence type="ECO:0000256" key="9">
    <source>
        <dbReference type="RuleBase" id="RU003357"/>
    </source>
</evidence>
<gene>
    <name evidence="13" type="ORF">IO89_16530</name>
</gene>
<sequence length="1001" mass="110441">MKNSYSNIGGIFFGLMLTAVSSNTNAQTRTISGTVTSSNKPLSGVMISQEGSDQVTTTSENGTYTLQVSVENPILLFRHPDYSEERITATNQKVINISLKENVKGIEEVILNAGYYKVRDKESTGSIAKVSAKDIENQPVTNVLSAVQGRMPGVSITQNSGVAGGGYDIQIRGRNSLRNSVNSSVDGNQPLYVIDGVPLGGQLNSAYSVTIMPLRSISPLNAISPNDIESIEILKDADATAIYGSRGANGVVLITTKKGKKGTLGLSLNTSYSLSSVASHMDMMSTEQYLSMRRQAYQNAGIATLPATAYDVNGTWDQNRYTDWQKELIGRKAAGSMTQASISGGTDRNSFLVSFTHNDQSSVFPADYHYKTNILNSSFSHVSSDQKFRIEASNMFSSLSNNVVNSDLTTQALGMSPNAPALYDSAGNINWENNTFTNPVASLVSTYENKISQWNTNVNLSYRFWKDLSFKINGGINYQNLDELSLKPSNMYNPAYGIKPASSSVLKSNNSLFSYIIEPQLSWKKNIGLHQLDVLAGGSFQETNGRQSSMIGVGFASNALITNIGAATTKIVADQVNAPYKYAALYTRLNYQYNNRYIVNLTGRRDASSRFGTNNRVANFGAAGAAWLFTKESFFENISWLSYGKLRGSYGITGSDFIGDYQYLDTYTINDIGYNSITGLYPSRLYNPDYSWEKTKKLEAALELGLFKDRLMLTTSWYRNRSSDQLVGIPLPSTTGFSNVLANLGATVENSGWEMSLNSNIVRSEQWKWESGVNLTVPQNKLLSFPGLEGSTYANTYKVGYPTSIVKVFEYQGIDPVTGNYTFRDFNGDGKISAPDDTQAVENIGVRYFGGWQNQVSYKNISLSFLFYFVKQRNWNYTRNMPTPGTMSNLPAEFVNVWSVENPGGIIMPYSTGTNTQVNTLTNNFRNSTAAIGDASFIRLKNVQLNYRIESSDRFFKDAVVYVQGQNLWTWTKYFGLDPEFSVTGYLPPLKTIAFGLQLNF</sequence>
<keyword evidence="10" id="KW-0732">Signal</keyword>
<keyword evidence="4 8" id="KW-0812">Transmembrane</keyword>
<dbReference type="InterPro" id="IPR008969">
    <property type="entry name" value="CarboxyPept-like_regulatory"/>
</dbReference>
<protein>
    <submittedName>
        <fullName evidence="13">TonB-dependent receptor</fullName>
    </submittedName>
</protein>
<feature type="signal peptide" evidence="10">
    <location>
        <begin position="1"/>
        <end position="26"/>
    </location>
</feature>
<dbReference type="SUPFAM" id="SSF49464">
    <property type="entry name" value="Carboxypeptidase regulatory domain-like"/>
    <property type="match status" value="1"/>
</dbReference>